<dbReference type="EMBL" id="LT669839">
    <property type="protein sequence ID" value="SHD77963.1"/>
    <property type="molecule type" value="Genomic_DNA"/>
</dbReference>
<dbReference type="OrthoDB" id="9815002at2"/>
<evidence type="ECO:0000313" key="4">
    <source>
        <dbReference type="Proteomes" id="UP000245423"/>
    </source>
</evidence>
<protein>
    <submittedName>
        <fullName evidence="3">Transglycosylase SLT domain-containing protein</fullName>
    </submittedName>
</protein>
<dbReference type="PANTHER" id="PTHR37423:SF2">
    <property type="entry name" value="MEMBRANE-BOUND LYTIC MUREIN TRANSGLYCOSYLASE C"/>
    <property type="match status" value="1"/>
</dbReference>
<keyword evidence="1" id="KW-0472">Membrane</keyword>
<name>M1Z6D0_9FIRM</name>
<evidence type="ECO:0000313" key="3">
    <source>
        <dbReference type="EMBL" id="SHD77963.1"/>
    </source>
</evidence>
<dbReference type="CDD" id="cd16896">
    <property type="entry name" value="LT_Slt70-like"/>
    <property type="match status" value="1"/>
</dbReference>
<gene>
    <name evidence="3" type="ORF">CUESP1_2620</name>
</gene>
<dbReference type="InterPro" id="IPR023346">
    <property type="entry name" value="Lysozyme-like_dom_sf"/>
</dbReference>
<reference evidence="3 4" key="1">
    <citation type="submission" date="2016-11" db="EMBL/GenBank/DDBJ databases">
        <authorList>
            <person name="Manzoor S."/>
        </authorList>
    </citation>
    <scope>NUCLEOTIDE SEQUENCE [LARGE SCALE GENOMIC DNA]</scope>
    <source>
        <strain evidence="3">Clostridium ultunense strain Esp</strain>
    </source>
</reference>
<sequence>MTWKIKKIFKKIISTILIFTLIIAGILVYLKITYPLGYLNFIKKYSKEYNVDPYLVAAIINVESRYDKKAISSKKARGLMQISPITGEWAAKELSIEDFSMEMLFDPEINIKIGTWYIKVLSEEFNNNLQLILAAYNGGSGNVSKWLENEEYSKDGLALTKIPFKETEEYIKKVEKNLRIYRIIYKSQFNSSSFYGENYLIGLMHNFRKIIKNLIVYK</sequence>
<dbReference type="AlphaFoldDB" id="M1Z6D0"/>
<keyword evidence="1" id="KW-1133">Transmembrane helix</keyword>
<keyword evidence="4" id="KW-1185">Reference proteome</keyword>
<dbReference type="SUPFAM" id="SSF53955">
    <property type="entry name" value="Lysozyme-like"/>
    <property type="match status" value="1"/>
</dbReference>
<keyword evidence="1" id="KW-0812">Transmembrane</keyword>
<organism evidence="3 4">
    <name type="scientific">[Clostridium] ultunense Esp</name>
    <dbReference type="NCBI Taxonomy" id="1288971"/>
    <lineage>
        <taxon>Bacteria</taxon>
        <taxon>Bacillati</taxon>
        <taxon>Bacillota</taxon>
        <taxon>Tissierellia</taxon>
        <taxon>Tissierellales</taxon>
        <taxon>Tepidimicrobiaceae</taxon>
        <taxon>Schnuerera</taxon>
    </lineage>
</organism>
<proteinExistence type="predicted"/>
<dbReference type="Proteomes" id="UP000245423">
    <property type="component" value="Chromosome 1"/>
</dbReference>
<accession>M1Z6D0</accession>
<dbReference type="Gene3D" id="1.10.530.10">
    <property type="match status" value="1"/>
</dbReference>
<dbReference type="RefSeq" id="WP_005588740.1">
    <property type="nucleotide sequence ID" value="NZ_LT669839.1"/>
</dbReference>
<dbReference type="HOGENOM" id="CLU_065765_7_0_9"/>
<dbReference type="PANTHER" id="PTHR37423">
    <property type="entry name" value="SOLUBLE LYTIC MUREIN TRANSGLYCOSYLASE-RELATED"/>
    <property type="match status" value="1"/>
</dbReference>
<feature type="domain" description="Transglycosylase SLT" evidence="2">
    <location>
        <begin position="42"/>
        <end position="152"/>
    </location>
</feature>
<feature type="transmembrane region" description="Helical" evidence="1">
    <location>
        <begin position="12"/>
        <end position="30"/>
    </location>
</feature>
<evidence type="ECO:0000256" key="1">
    <source>
        <dbReference type="SAM" id="Phobius"/>
    </source>
</evidence>
<dbReference type="Pfam" id="PF01464">
    <property type="entry name" value="SLT"/>
    <property type="match status" value="1"/>
</dbReference>
<dbReference type="InterPro" id="IPR008258">
    <property type="entry name" value="Transglycosylase_SLT_dom_1"/>
</dbReference>
<evidence type="ECO:0000259" key="2">
    <source>
        <dbReference type="Pfam" id="PF01464"/>
    </source>
</evidence>